<dbReference type="AlphaFoldDB" id="A0A3B0SE52"/>
<evidence type="ECO:0000256" key="2">
    <source>
        <dbReference type="ARBA" id="ARBA00010581"/>
    </source>
</evidence>
<proteinExistence type="inferred from homology"/>
<dbReference type="GO" id="GO:0005886">
    <property type="term" value="C:plasma membrane"/>
    <property type="evidence" value="ECO:0007669"/>
    <property type="project" value="UniProtKB-SubCell"/>
</dbReference>
<feature type="transmembrane region" description="Helical" evidence="7">
    <location>
        <begin position="116"/>
        <end position="139"/>
    </location>
</feature>
<feature type="domain" description="Heme-copper oxidase subunit III family profile" evidence="8">
    <location>
        <begin position="1"/>
        <end position="177"/>
    </location>
</feature>
<dbReference type="EMBL" id="UOEI01000369">
    <property type="protein sequence ID" value="VAW03508.1"/>
    <property type="molecule type" value="Genomic_DNA"/>
</dbReference>
<keyword evidence="6 7" id="KW-0472">Membrane</keyword>
<evidence type="ECO:0000256" key="3">
    <source>
        <dbReference type="ARBA" id="ARBA00022475"/>
    </source>
</evidence>
<dbReference type="Gene3D" id="1.20.120.80">
    <property type="entry name" value="Cytochrome c oxidase, subunit III, four-helix bundle"/>
    <property type="match status" value="1"/>
</dbReference>
<comment type="subcellular location">
    <subcellularLocation>
        <location evidence="1">Cell membrane</location>
        <topology evidence="1">Multi-pass membrane protein</topology>
    </subcellularLocation>
</comment>
<evidence type="ECO:0000256" key="4">
    <source>
        <dbReference type="ARBA" id="ARBA00022692"/>
    </source>
</evidence>
<feature type="transmembrane region" description="Helical" evidence="7">
    <location>
        <begin position="45"/>
        <end position="64"/>
    </location>
</feature>
<evidence type="ECO:0000256" key="7">
    <source>
        <dbReference type="SAM" id="Phobius"/>
    </source>
</evidence>
<keyword evidence="4 7" id="KW-0812">Transmembrane</keyword>
<dbReference type="GO" id="GO:0016491">
    <property type="term" value="F:oxidoreductase activity"/>
    <property type="evidence" value="ECO:0007669"/>
    <property type="project" value="UniProtKB-KW"/>
</dbReference>
<feature type="transmembrane region" description="Helical" evidence="7">
    <location>
        <begin position="12"/>
        <end position="33"/>
    </location>
</feature>
<dbReference type="InterPro" id="IPR035973">
    <property type="entry name" value="Cyt_c_oxidase_su3-like_sf"/>
</dbReference>
<dbReference type="PANTHER" id="PTHR11403:SF2">
    <property type="entry name" value="CYTOCHROME BO(3) UBIQUINOL OXIDASE SUBUNIT 3"/>
    <property type="match status" value="1"/>
</dbReference>
<dbReference type="InterPro" id="IPR000298">
    <property type="entry name" value="Cyt_c_oxidase-like_su3"/>
</dbReference>
<evidence type="ECO:0000259" key="8">
    <source>
        <dbReference type="PROSITE" id="PS50253"/>
    </source>
</evidence>
<comment type="similarity">
    <text evidence="2">Belongs to the cytochrome c oxidase subunit 3 family.</text>
</comment>
<sequence>MSFQPKANRIGLWLFIVSETFLFGAFLSARWYSTGTLKPEHLNQALALGLSIVLLISSVSAFLAETSIRYNHRRNFVIFTSFTIAMGLIFLGGVTIELKEAIISYPPETPYGSSYFMLIGLHAFHVVTGLIALATVLVLGIKGHYGSKDYWAVEGVVKYWHFVDLAWVIIYPTLYLF</sequence>
<dbReference type="EC" id="1.9.3.1" evidence="9"/>
<dbReference type="GO" id="GO:0019646">
    <property type="term" value="P:aerobic electron transport chain"/>
    <property type="evidence" value="ECO:0007669"/>
    <property type="project" value="InterPro"/>
</dbReference>
<keyword evidence="9" id="KW-0560">Oxidoreductase</keyword>
<protein>
    <submittedName>
        <fullName evidence="9">Cytochrome c oxidase polypeptide III</fullName>
        <ecNumber evidence="9">1.9.3.1</ecNumber>
    </submittedName>
</protein>
<keyword evidence="3" id="KW-1003">Cell membrane</keyword>
<gene>
    <name evidence="9" type="ORF">MNBD_ACTINO01-960</name>
</gene>
<dbReference type="CDD" id="cd00386">
    <property type="entry name" value="Heme_Cu_Oxidase_III_like"/>
    <property type="match status" value="1"/>
</dbReference>
<name>A0A3B0SE52_9ZZZZ</name>
<keyword evidence="5 7" id="KW-1133">Transmembrane helix</keyword>
<reference evidence="9" key="1">
    <citation type="submission" date="2018-06" db="EMBL/GenBank/DDBJ databases">
        <authorList>
            <person name="Zhirakovskaya E."/>
        </authorList>
    </citation>
    <scope>NUCLEOTIDE SEQUENCE</scope>
</reference>
<evidence type="ECO:0000256" key="5">
    <source>
        <dbReference type="ARBA" id="ARBA00022989"/>
    </source>
</evidence>
<dbReference type="InterPro" id="IPR024791">
    <property type="entry name" value="Cyt_c/ubiquinol_Oxase_su3"/>
</dbReference>
<feature type="transmembrane region" description="Helical" evidence="7">
    <location>
        <begin position="76"/>
        <end position="96"/>
    </location>
</feature>
<organism evidence="9">
    <name type="scientific">hydrothermal vent metagenome</name>
    <dbReference type="NCBI Taxonomy" id="652676"/>
    <lineage>
        <taxon>unclassified sequences</taxon>
        <taxon>metagenomes</taxon>
        <taxon>ecological metagenomes</taxon>
    </lineage>
</organism>
<dbReference type="InterPro" id="IPR013833">
    <property type="entry name" value="Cyt_c_oxidase_su3_a-hlx"/>
</dbReference>
<dbReference type="SUPFAM" id="SSF81452">
    <property type="entry name" value="Cytochrome c oxidase subunit III-like"/>
    <property type="match status" value="1"/>
</dbReference>
<evidence type="ECO:0000256" key="1">
    <source>
        <dbReference type="ARBA" id="ARBA00004651"/>
    </source>
</evidence>
<dbReference type="PROSITE" id="PS50253">
    <property type="entry name" value="COX3"/>
    <property type="match status" value="1"/>
</dbReference>
<dbReference type="PANTHER" id="PTHR11403">
    <property type="entry name" value="CYTOCHROME C OXIDASE SUBUNIT III"/>
    <property type="match status" value="1"/>
</dbReference>
<evidence type="ECO:0000313" key="9">
    <source>
        <dbReference type="EMBL" id="VAW03508.1"/>
    </source>
</evidence>
<dbReference type="Pfam" id="PF00510">
    <property type="entry name" value="COX3"/>
    <property type="match status" value="1"/>
</dbReference>
<evidence type="ECO:0000256" key="6">
    <source>
        <dbReference type="ARBA" id="ARBA00023136"/>
    </source>
</evidence>
<accession>A0A3B0SE52</accession>
<dbReference type="GO" id="GO:0004129">
    <property type="term" value="F:cytochrome-c oxidase activity"/>
    <property type="evidence" value="ECO:0007669"/>
    <property type="project" value="InterPro"/>
</dbReference>